<evidence type="ECO:0000313" key="2">
    <source>
        <dbReference type="Proteomes" id="UP000248688"/>
    </source>
</evidence>
<dbReference type="EMBL" id="CP030041">
    <property type="protein sequence ID" value="AWW32715.1"/>
    <property type="molecule type" value="Genomic_DNA"/>
</dbReference>
<dbReference type="KEGG" id="est:DN752_22640"/>
<dbReference type="Proteomes" id="UP000248688">
    <property type="component" value="Chromosome"/>
</dbReference>
<sequence>MVIFASDNGHRLPAGSAYPLSGGKENTYPRSEFAYYNGLTLEAIRQDDWKLLLPRDPNAERTGGLGHGRN</sequence>
<name>A0A2Z4IP91_9BACT</name>
<reference evidence="1 2" key="1">
    <citation type="submission" date="2018-06" db="EMBL/GenBank/DDBJ databases">
        <title>Echinicola strongylocentroti sp. nov., isolated from a sea urchin Strongylocentrotus intermedius.</title>
        <authorList>
            <person name="Bae S.S."/>
        </authorList>
    </citation>
    <scope>NUCLEOTIDE SEQUENCE [LARGE SCALE GENOMIC DNA]</scope>
    <source>
        <strain evidence="1 2">MEBiC08714</strain>
    </source>
</reference>
<keyword evidence="2" id="KW-1185">Reference proteome</keyword>
<accession>A0A2Z4IP91</accession>
<protein>
    <submittedName>
        <fullName evidence="1">Uncharacterized protein</fullName>
    </submittedName>
</protein>
<organism evidence="1 2">
    <name type="scientific">Echinicola strongylocentroti</name>
    <dbReference type="NCBI Taxonomy" id="1795355"/>
    <lineage>
        <taxon>Bacteria</taxon>
        <taxon>Pseudomonadati</taxon>
        <taxon>Bacteroidota</taxon>
        <taxon>Cytophagia</taxon>
        <taxon>Cytophagales</taxon>
        <taxon>Cyclobacteriaceae</taxon>
        <taxon>Echinicola</taxon>
    </lineage>
</organism>
<gene>
    <name evidence="1" type="ORF">DN752_22640</name>
</gene>
<proteinExistence type="predicted"/>
<evidence type="ECO:0000313" key="1">
    <source>
        <dbReference type="EMBL" id="AWW32715.1"/>
    </source>
</evidence>
<dbReference type="AlphaFoldDB" id="A0A2Z4IP91"/>